<accession>A0A0A9BV34</accession>
<dbReference type="AlphaFoldDB" id="A0A0A9BV34"/>
<name>A0A0A9BV34_ARUDO</name>
<sequence>MLMEGSATKIVGMLNQQAWAPPTSIGAMVSN</sequence>
<proteinExistence type="predicted"/>
<reference evidence="1" key="1">
    <citation type="submission" date="2014-09" db="EMBL/GenBank/DDBJ databases">
        <authorList>
            <person name="Magalhaes I.L.F."/>
            <person name="Oliveira U."/>
            <person name="Santos F.R."/>
            <person name="Vidigal T.H.D.A."/>
            <person name="Brescovit A.D."/>
            <person name="Santos A.J."/>
        </authorList>
    </citation>
    <scope>NUCLEOTIDE SEQUENCE</scope>
    <source>
        <tissue evidence="1">Shoot tissue taken approximately 20 cm above the soil surface</tissue>
    </source>
</reference>
<evidence type="ECO:0000313" key="1">
    <source>
        <dbReference type="EMBL" id="JAD67151.1"/>
    </source>
</evidence>
<organism evidence="1">
    <name type="scientific">Arundo donax</name>
    <name type="common">Giant reed</name>
    <name type="synonym">Donax arundinaceus</name>
    <dbReference type="NCBI Taxonomy" id="35708"/>
    <lineage>
        <taxon>Eukaryota</taxon>
        <taxon>Viridiplantae</taxon>
        <taxon>Streptophyta</taxon>
        <taxon>Embryophyta</taxon>
        <taxon>Tracheophyta</taxon>
        <taxon>Spermatophyta</taxon>
        <taxon>Magnoliopsida</taxon>
        <taxon>Liliopsida</taxon>
        <taxon>Poales</taxon>
        <taxon>Poaceae</taxon>
        <taxon>PACMAD clade</taxon>
        <taxon>Arundinoideae</taxon>
        <taxon>Arundineae</taxon>
        <taxon>Arundo</taxon>
    </lineage>
</organism>
<dbReference type="EMBL" id="GBRH01230744">
    <property type="protein sequence ID" value="JAD67151.1"/>
    <property type="molecule type" value="Transcribed_RNA"/>
</dbReference>
<reference evidence="1" key="2">
    <citation type="journal article" date="2015" name="Data Brief">
        <title>Shoot transcriptome of the giant reed, Arundo donax.</title>
        <authorList>
            <person name="Barrero R.A."/>
            <person name="Guerrero F.D."/>
            <person name="Moolhuijzen P."/>
            <person name="Goolsby J.A."/>
            <person name="Tidwell J."/>
            <person name="Bellgard S.E."/>
            <person name="Bellgard M.I."/>
        </authorList>
    </citation>
    <scope>NUCLEOTIDE SEQUENCE</scope>
    <source>
        <tissue evidence="1">Shoot tissue taken approximately 20 cm above the soil surface</tissue>
    </source>
</reference>
<protein>
    <submittedName>
        <fullName evidence="1">Uncharacterized protein</fullName>
    </submittedName>
</protein>